<organism evidence="3 4">
    <name type="scientific">Cylindrotheca closterium</name>
    <dbReference type="NCBI Taxonomy" id="2856"/>
    <lineage>
        <taxon>Eukaryota</taxon>
        <taxon>Sar</taxon>
        <taxon>Stramenopiles</taxon>
        <taxon>Ochrophyta</taxon>
        <taxon>Bacillariophyta</taxon>
        <taxon>Bacillariophyceae</taxon>
        <taxon>Bacillariophycidae</taxon>
        <taxon>Bacillariales</taxon>
        <taxon>Bacillariaceae</taxon>
        <taxon>Cylindrotheca</taxon>
    </lineage>
</organism>
<dbReference type="PANTHER" id="PTHR10625">
    <property type="entry name" value="HISTONE DEACETYLASE HDAC1-RELATED"/>
    <property type="match status" value="1"/>
</dbReference>
<sequence>MSTLFWRSAYAFPSILQPSNKRPSRNYSRSLSRQLFSTNDAATADTASSSEDMKYLGLMASRLGLDPALNRFHAPIVNHPNYSFEDWPPNHTFPMDKFDRIANALLTTSSKNFPGYSNLPRPLVRKEQHFFQPLDFQDIPREWFLDIINEDFVNRFLNSELTVEEARYIGFREQTHRPELIERTVLEVAGTVLTCQLASHYGIAANVAGGTHHASPTGGAGYTILNDLAVATHVITTMKPSVKRVLVIDCDVHQGDGTAKFSTLWNSDPNHPNHEKLFTLSMHCASNYPQLKAHSTYDIGLDNGCQDEEYLQQLETSVNQALGDVQPDLVLYDAGVDVYEHDKLGRIKITEDGIRKRDRWVLDRCVGAKIPVAAVVGGGYDKDVDALARRHAIVHEECAYVWRKYQMWKRKGDGN</sequence>
<evidence type="ECO:0000259" key="2">
    <source>
        <dbReference type="Pfam" id="PF00850"/>
    </source>
</evidence>
<dbReference type="Gene3D" id="3.40.800.20">
    <property type="entry name" value="Histone deacetylase domain"/>
    <property type="match status" value="1"/>
</dbReference>
<dbReference type="CDD" id="cd09993">
    <property type="entry name" value="HDAC_classIV"/>
    <property type="match status" value="1"/>
</dbReference>
<comment type="caution">
    <text evidence="3">The sequence shown here is derived from an EMBL/GenBank/DDBJ whole genome shotgun (WGS) entry which is preliminary data.</text>
</comment>
<dbReference type="InterPro" id="IPR044150">
    <property type="entry name" value="HDAC_classIV"/>
</dbReference>
<dbReference type="Pfam" id="PF00850">
    <property type="entry name" value="Hist_deacetyl"/>
    <property type="match status" value="1"/>
</dbReference>
<evidence type="ECO:0000256" key="1">
    <source>
        <dbReference type="ARBA" id="ARBA00022801"/>
    </source>
</evidence>
<name>A0AAD2G8U9_9STRA</name>
<reference evidence="3" key="1">
    <citation type="submission" date="2023-08" db="EMBL/GenBank/DDBJ databases">
        <authorList>
            <person name="Audoor S."/>
            <person name="Bilcke G."/>
        </authorList>
    </citation>
    <scope>NUCLEOTIDE SEQUENCE</scope>
</reference>
<dbReference type="SUPFAM" id="SSF52768">
    <property type="entry name" value="Arginase/deacetylase"/>
    <property type="match status" value="1"/>
</dbReference>
<protein>
    <recommendedName>
        <fullName evidence="2">Histone deacetylase domain-containing protein</fullName>
    </recommendedName>
</protein>
<dbReference type="Proteomes" id="UP001295423">
    <property type="component" value="Unassembled WGS sequence"/>
</dbReference>
<dbReference type="InterPro" id="IPR037138">
    <property type="entry name" value="His_deacetylse_dom_sf"/>
</dbReference>
<dbReference type="AlphaFoldDB" id="A0AAD2G8U9"/>
<dbReference type="InterPro" id="IPR023801">
    <property type="entry name" value="His_deacetylse_dom"/>
</dbReference>
<proteinExistence type="predicted"/>
<dbReference type="GO" id="GO:0016787">
    <property type="term" value="F:hydrolase activity"/>
    <property type="evidence" value="ECO:0007669"/>
    <property type="project" value="UniProtKB-KW"/>
</dbReference>
<gene>
    <name evidence="3" type="ORF">CYCCA115_LOCUS22077</name>
</gene>
<feature type="domain" description="Histone deacetylase" evidence="2">
    <location>
        <begin position="134"/>
        <end position="386"/>
    </location>
</feature>
<dbReference type="GO" id="GO:0004407">
    <property type="term" value="F:histone deacetylase activity"/>
    <property type="evidence" value="ECO:0007669"/>
    <property type="project" value="InterPro"/>
</dbReference>
<dbReference type="GO" id="GO:0040029">
    <property type="term" value="P:epigenetic regulation of gene expression"/>
    <property type="evidence" value="ECO:0007669"/>
    <property type="project" value="TreeGrafter"/>
</dbReference>
<keyword evidence="4" id="KW-1185">Reference proteome</keyword>
<keyword evidence="1" id="KW-0378">Hydrolase</keyword>
<accession>A0AAD2G8U9</accession>
<dbReference type="InterPro" id="IPR000286">
    <property type="entry name" value="HDACs"/>
</dbReference>
<evidence type="ECO:0000313" key="4">
    <source>
        <dbReference type="Proteomes" id="UP001295423"/>
    </source>
</evidence>
<dbReference type="PANTHER" id="PTHR10625:SF19">
    <property type="entry name" value="HISTONE DEACETYLASE 12"/>
    <property type="match status" value="1"/>
</dbReference>
<dbReference type="InterPro" id="IPR023696">
    <property type="entry name" value="Ureohydrolase_dom_sf"/>
</dbReference>
<evidence type="ECO:0000313" key="3">
    <source>
        <dbReference type="EMBL" id="CAJ1966494.1"/>
    </source>
</evidence>
<dbReference type="PRINTS" id="PR01270">
    <property type="entry name" value="HDASUPER"/>
</dbReference>
<dbReference type="EMBL" id="CAKOGP040002291">
    <property type="protein sequence ID" value="CAJ1966494.1"/>
    <property type="molecule type" value="Genomic_DNA"/>
</dbReference>